<dbReference type="SUPFAM" id="SSF46626">
    <property type="entry name" value="Cytochrome c"/>
    <property type="match status" value="1"/>
</dbReference>
<keyword evidence="7" id="KW-1185">Reference proteome</keyword>
<dbReference type="Gene3D" id="1.10.760.10">
    <property type="entry name" value="Cytochrome c-like domain"/>
    <property type="match status" value="1"/>
</dbReference>
<dbReference type="GO" id="GO:0020037">
    <property type="term" value="F:heme binding"/>
    <property type="evidence" value="ECO:0007669"/>
    <property type="project" value="InterPro"/>
</dbReference>
<organism evidence="6 7">
    <name type="scientific">Larkinella knui</name>
    <dbReference type="NCBI Taxonomy" id="2025310"/>
    <lineage>
        <taxon>Bacteria</taxon>
        <taxon>Pseudomonadati</taxon>
        <taxon>Bacteroidota</taxon>
        <taxon>Cytophagia</taxon>
        <taxon>Cytophagales</taxon>
        <taxon>Spirosomataceae</taxon>
        <taxon>Larkinella</taxon>
    </lineage>
</organism>
<dbReference type="PANTHER" id="PTHR19328">
    <property type="entry name" value="HEDGEHOG-INTERACTING PROTEIN"/>
    <property type="match status" value="1"/>
</dbReference>
<name>A0A3P1CQT3_9BACT</name>
<sequence length="609" mass="67259">MLFAPKSPKENFLNLKTSVYKSPKGDLGILFCCAFFFLGVCTFSQAQPPKKQPTAAKPSGTADAAYSTDKAVLTKGQQLFQQNCTACHNFLQKGIGPNLASVTTEVPVDWLRNFIRNAPEVIKSGDARAHELFEEYKQMMPPFTQLSDGDITALTAFIHSKRKVSTVDVGSEKLGAVLNDPIPAKIPQSGLRLQLEEVTTAPASAEKKPLARINKMQVLPGKKNRLFLEDLRGTLYEMEGNSLRVFMDFPKERPNFIHVPGLATGFGSYAFHPDFETNGLMYTTHTEKANAAPADFAYADSIKVTLQWVLTEWKVTDPAAPTFSGTGREMLRINMVSPIHGVQEITFNPLAKLGSADYGMLYIGIGDGGATENGYHFICKDRSRPWGKVLRIDPRGKNSKNGKYGIPAHNPYANDPTALKEIFCQGFRNPNRISWTPDGKMLISDIGQAWSEELNLGVAGADYGWPEREGTFVINYRGRMDRVYALPANDATFKYTYPVAQYDHDEGNAFSAGFVYSGTAIPALTGKYIFGDIVNGRVFFVENDQLQLGKQAPIQEFTVQVAGKTATFQELSKSAKTDLRFGLGLNQDFYIYTKADGKIYKIANCVPNP</sequence>
<evidence type="ECO:0000259" key="5">
    <source>
        <dbReference type="PROSITE" id="PS51007"/>
    </source>
</evidence>
<proteinExistence type="predicted"/>
<accession>A0A3P1CQT3</accession>
<keyword evidence="3 4" id="KW-0408">Iron</keyword>
<dbReference type="PROSITE" id="PS51007">
    <property type="entry name" value="CYTC"/>
    <property type="match status" value="1"/>
</dbReference>
<dbReference type="Pfam" id="PF07995">
    <property type="entry name" value="GSDH"/>
    <property type="match status" value="1"/>
</dbReference>
<keyword evidence="1 4" id="KW-0349">Heme</keyword>
<protein>
    <submittedName>
        <fullName evidence="6">Cytochrome C</fullName>
    </submittedName>
</protein>
<comment type="caution">
    <text evidence="6">The sequence shown here is derived from an EMBL/GenBank/DDBJ whole genome shotgun (WGS) entry which is preliminary data.</text>
</comment>
<evidence type="ECO:0000256" key="3">
    <source>
        <dbReference type="ARBA" id="ARBA00023004"/>
    </source>
</evidence>
<dbReference type="PANTHER" id="PTHR19328:SF75">
    <property type="entry name" value="ALDOSE SUGAR DEHYDROGENASE YLII"/>
    <property type="match status" value="1"/>
</dbReference>
<dbReference type="GO" id="GO:0009055">
    <property type="term" value="F:electron transfer activity"/>
    <property type="evidence" value="ECO:0007669"/>
    <property type="project" value="InterPro"/>
</dbReference>
<evidence type="ECO:0000256" key="2">
    <source>
        <dbReference type="ARBA" id="ARBA00022723"/>
    </source>
</evidence>
<dbReference type="InterPro" id="IPR036909">
    <property type="entry name" value="Cyt_c-like_dom_sf"/>
</dbReference>
<dbReference type="EMBL" id="RQJP01000002">
    <property type="protein sequence ID" value="RRB15645.1"/>
    <property type="molecule type" value="Genomic_DNA"/>
</dbReference>
<dbReference type="InterPro" id="IPR012938">
    <property type="entry name" value="Glc/Sorbosone_DH"/>
</dbReference>
<gene>
    <name evidence="6" type="ORF">EHT87_12540</name>
</gene>
<dbReference type="InterPro" id="IPR011042">
    <property type="entry name" value="6-blade_b-propeller_TolB-like"/>
</dbReference>
<dbReference type="GO" id="GO:0046872">
    <property type="term" value="F:metal ion binding"/>
    <property type="evidence" value="ECO:0007669"/>
    <property type="project" value="UniProtKB-KW"/>
</dbReference>
<dbReference type="InterPro" id="IPR011041">
    <property type="entry name" value="Quinoprot_gluc/sorb_DH_b-prop"/>
</dbReference>
<evidence type="ECO:0000313" key="6">
    <source>
        <dbReference type="EMBL" id="RRB15645.1"/>
    </source>
</evidence>
<keyword evidence="2 4" id="KW-0479">Metal-binding</keyword>
<evidence type="ECO:0000256" key="1">
    <source>
        <dbReference type="ARBA" id="ARBA00022617"/>
    </source>
</evidence>
<dbReference type="InterPro" id="IPR009056">
    <property type="entry name" value="Cyt_c-like_dom"/>
</dbReference>
<dbReference type="Gene3D" id="2.120.10.30">
    <property type="entry name" value="TolB, C-terminal domain"/>
    <property type="match status" value="1"/>
</dbReference>
<feature type="domain" description="Cytochrome c" evidence="5">
    <location>
        <begin position="71"/>
        <end position="162"/>
    </location>
</feature>
<evidence type="ECO:0000313" key="7">
    <source>
        <dbReference type="Proteomes" id="UP000274271"/>
    </source>
</evidence>
<dbReference type="AlphaFoldDB" id="A0A3P1CQT3"/>
<reference evidence="6 7" key="1">
    <citation type="submission" date="2018-11" db="EMBL/GenBank/DDBJ databases">
        <authorList>
            <person name="Zhou Z."/>
            <person name="Wang G."/>
        </authorList>
    </citation>
    <scope>NUCLEOTIDE SEQUENCE [LARGE SCALE GENOMIC DNA]</scope>
    <source>
        <strain evidence="6 7">KCTC42998</strain>
    </source>
</reference>
<dbReference type="SUPFAM" id="SSF50952">
    <property type="entry name" value="Soluble quinoprotein glucose dehydrogenase"/>
    <property type="match status" value="1"/>
</dbReference>
<evidence type="ECO:0000256" key="4">
    <source>
        <dbReference type="PROSITE-ProRule" id="PRU00433"/>
    </source>
</evidence>
<dbReference type="Proteomes" id="UP000274271">
    <property type="component" value="Unassembled WGS sequence"/>
</dbReference>
<dbReference type="Pfam" id="PF00034">
    <property type="entry name" value="Cytochrom_C"/>
    <property type="match status" value="1"/>
</dbReference>
<dbReference type="OrthoDB" id="9770043at2"/>